<evidence type="ECO:0000313" key="2">
    <source>
        <dbReference type="Proteomes" id="UP001207654"/>
    </source>
</evidence>
<sequence length="326" mass="36833">MEVARGDIRPRLRYMNDMRPLFADPKTDFVFKRIFGTEEHKPLLMALLNGLLELDEAHRVVEVELLSAEQRPKVQELKYSIVDVKCTDARGTHYVVEMQVLNVEGFEKRVVYNVAKAYTGQLDAGQRYPDLDDVIGVTICDFELWPQREAPGVPMLSRWRMQEQHGGARGLGQLQFVFLELPKYDGSRPPSTVVEKWAYFFREASNLEMVPEVLAERPFKDALDAARVARFTDEEWDAYVRAGMALQDERGALSLARKEGKQEGLRASIRRILHKRGLVMGPLDEARLEGCTQLATLERWLDQSLSATDVSEALGDGAPGEPSPGA</sequence>
<comment type="caution">
    <text evidence="1">The sequence shown here is derived from an EMBL/GenBank/DDBJ whole genome shotgun (WGS) entry which is preliminary data.</text>
</comment>
<name>A0ABT3ZWG2_9BACT</name>
<dbReference type="NCBIfam" id="TIGR01784">
    <property type="entry name" value="T_den_put_tspse"/>
    <property type="match status" value="1"/>
</dbReference>
<dbReference type="RefSeq" id="WP_267532738.1">
    <property type="nucleotide sequence ID" value="NZ_JAPNKA010000001.1"/>
</dbReference>
<accession>A0ABT3ZWG2</accession>
<evidence type="ECO:0000313" key="1">
    <source>
        <dbReference type="EMBL" id="MCY1073742.1"/>
    </source>
</evidence>
<dbReference type="PANTHER" id="PTHR41317">
    <property type="entry name" value="PD-(D_E)XK NUCLEASE FAMILY TRANSPOSASE"/>
    <property type="match status" value="1"/>
</dbReference>
<dbReference type="Pfam" id="PF12784">
    <property type="entry name" value="PDDEXK_2"/>
    <property type="match status" value="1"/>
</dbReference>
<dbReference type="InterPro" id="IPR010106">
    <property type="entry name" value="RpnA"/>
</dbReference>
<dbReference type="Proteomes" id="UP001207654">
    <property type="component" value="Unassembled WGS sequence"/>
</dbReference>
<dbReference type="PANTHER" id="PTHR41317:SF1">
    <property type="entry name" value="PD-(D_E)XK NUCLEASE FAMILY TRANSPOSASE"/>
    <property type="match status" value="1"/>
</dbReference>
<proteinExistence type="predicted"/>
<organism evidence="1 2">
    <name type="scientific">Archangium lansingense</name>
    <dbReference type="NCBI Taxonomy" id="2995310"/>
    <lineage>
        <taxon>Bacteria</taxon>
        <taxon>Pseudomonadati</taxon>
        <taxon>Myxococcota</taxon>
        <taxon>Myxococcia</taxon>
        <taxon>Myxococcales</taxon>
        <taxon>Cystobacterineae</taxon>
        <taxon>Archangiaceae</taxon>
        <taxon>Archangium</taxon>
    </lineage>
</organism>
<protein>
    <submittedName>
        <fullName evidence="1">Rpn family recombination-promoting nuclease/putative transposase</fullName>
    </submittedName>
</protein>
<reference evidence="1 2" key="1">
    <citation type="submission" date="2022-11" db="EMBL/GenBank/DDBJ databases">
        <title>Minimal conservation of predation-associated metabolite biosynthetic gene clusters underscores biosynthetic potential of Myxococcota including descriptions for ten novel species: Archangium lansinium sp. nov., Myxococcus landrumus sp. nov., Nannocystis bai.</title>
        <authorList>
            <person name="Ahearne A."/>
            <person name="Stevens C."/>
            <person name="Phillips K."/>
        </authorList>
    </citation>
    <scope>NUCLEOTIDE SEQUENCE [LARGE SCALE GENOMIC DNA]</scope>
    <source>
        <strain evidence="1 2">MIWBW</strain>
    </source>
</reference>
<keyword evidence="2" id="KW-1185">Reference proteome</keyword>
<gene>
    <name evidence="1" type="ORF">OV287_04525</name>
</gene>
<dbReference type="EMBL" id="JAPNKA010000001">
    <property type="protein sequence ID" value="MCY1073742.1"/>
    <property type="molecule type" value="Genomic_DNA"/>
</dbReference>